<protein>
    <submittedName>
        <fullName evidence="1">Uncharacterized protein</fullName>
    </submittedName>
</protein>
<dbReference type="EMBL" id="JBHSZG010000001">
    <property type="protein sequence ID" value="MFC7135898.1"/>
    <property type="molecule type" value="Genomic_DNA"/>
</dbReference>
<gene>
    <name evidence="1" type="ORF">ACFQRB_03520</name>
</gene>
<keyword evidence="2" id="KW-1185">Reference proteome</keyword>
<organism evidence="1 2">
    <name type="scientific">Halobaculum litoreum</name>
    <dbReference type="NCBI Taxonomy" id="3031998"/>
    <lineage>
        <taxon>Archaea</taxon>
        <taxon>Methanobacteriati</taxon>
        <taxon>Methanobacteriota</taxon>
        <taxon>Stenosarchaea group</taxon>
        <taxon>Halobacteria</taxon>
        <taxon>Halobacteriales</taxon>
        <taxon>Haloferacaceae</taxon>
        <taxon>Halobaculum</taxon>
    </lineage>
</organism>
<proteinExistence type="predicted"/>
<dbReference type="GeneID" id="81122717"/>
<evidence type="ECO:0000313" key="1">
    <source>
        <dbReference type="EMBL" id="MFC7135898.1"/>
    </source>
</evidence>
<reference evidence="1 2" key="1">
    <citation type="journal article" date="2019" name="Int. J. Syst. Evol. Microbiol.">
        <title>The Global Catalogue of Microorganisms (GCM) 10K type strain sequencing project: providing services to taxonomists for standard genome sequencing and annotation.</title>
        <authorList>
            <consortium name="The Broad Institute Genomics Platform"/>
            <consortium name="The Broad Institute Genome Sequencing Center for Infectious Disease"/>
            <person name="Wu L."/>
            <person name="Ma J."/>
        </authorList>
    </citation>
    <scope>NUCLEOTIDE SEQUENCE [LARGE SCALE GENOMIC DNA]</scope>
    <source>
        <strain evidence="1 2">DT92</strain>
    </source>
</reference>
<accession>A0ABD5XQX4</accession>
<sequence>MKTGFPALVALGGGSVGLSTATAAGLTLGLVLTAAGTALAVATVSRSLIRYADGG</sequence>
<comment type="caution">
    <text evidence="1">The sequence shown here is derived from an EMBL/GenBank/DDBJ whole genome shotgun (WGS) entry which is preliminary data.</text>
</comment>
<dbReference type="AlphaFoldDB" id="A0ABD5XQX4"/>
<name>A0ABD5XQX4_9EURY</name>
<dbReference type="RefSeq" id="WP_284012687.1">
    <property type="nucleotide sequence ID" value="NZ_CP126156.1"/>
</dbReference>
<dbReference type="Proteomes" id="UP001596368">
    <property type="component" value="Unassembled WGS sequence"/>
</dbReference>
<evidence type="ECO:0000313" key="2">
    <source>
        <dbReference type="Proteomes" id="UP001596368"/>
    </source>
</evidence>